<name>A0ABY2CGH2_METMH</name>
<feature type="domain" description="Lytic transglycosylase superhelical linker" evidence="4">
    <location>
        <begin position="423"/>
        <end position="488"/>
    </location>
</feature>
<dbReference type="Proteomes" id="UP000295649">
    <property type="component" value="Unassembled WGS sequence"/>
</dbReference>
<dbReference type="InterPro" id="IPR023346">
    <property type="entry name" value="Lysozyme-like_dom_sf"/>
</dbReference>
<feature type="domain" description="Transglycosylase SLT" evidence="3">
    <location>
        <begin position="500"/>
        <end position="614"/>
    </location>
</feature>
<protein>
    <submittedName>
        <fullName evidence="5">Soluble lytic murein transglycosylase</fullName>
    </submittedName>
</protein>
<dbReference type="PANTHER" id="PTHR37423:SF5">
    <property type="entry name" value="SOLUBLE LYTIC MUREIN TRANSGLYCOSYLASE"/>
    <property type="match status" value="1"/>
</dbReference>
<dbReference type="Pfam" id="PF01464">
    <property type="entry name" value="SLT"/>
    <property type="match status" value="1"/>
</dbReference>
<accession>A0ABY2CGH2</accession>
<comment type="similarity">
    <text evidence="1">Belongs to the transglycosylase Slt family.</text>
</comment>
<dbReference type="InterPro" id="IPR008939">
    <property type="entry name" value="Lytic_TGlycosylase_superhlx_U"/>
</dbReference>
<dbReference type="SUPFAM" id="SSF48435">
    <property type="entry name" value="Bacterial muramidases"/>
    <property type="match status" value="1"/>
</dbReference>
<dbReference type="PANTHER" id="PTHR37423">
    <property type="entry name" value="SOLUBLE LYTIC MUREIN TRANSGLYCOSYLASE-RELATED"/>
    <property type="match status" value="1"/>
</dbReference>
<dbReference type="CDD" id="cd13401">
    <property type="entry name" value="Slt70-like"/>
    <property type="match status" value="1"/>
</dbReference>
<evidence type="ECO:0000259" key="4">
    <source>
        <dbReference type="Pfam" id="PF14718"/>
    </source>
</evidence>
<proteinExistence type="inferred from homology"/>
<evidence type="ECO:0000256" key="1">
    <source>
        <dbReference type="ARBA" id="ARBA00007734"/>
    </source>
</evidence>
<evidence type="ECO:0000313" key="6">
    <source>
        <dbReference type="Proteomes" id="UP000295649"/>
    </source>
</evidence>
<evidence type="ECO:0000313" key="5">
    <source>
        <dbReference type="EMBL" id="TCV75182.1"/>
    </source>
</evidence>
<evidence type="ECO:0000256" key="2">
    <source>
        <dbReference type="ARBA" id="ARBA00022729"/>
    </source>
</evidence>
<evidence type="ECO:0000259" key="3">
    <source>
        <dbReference type="Pfam" id="PF01464"/>
    </source>
</evidence>
<dbReference type="InterPro" id="IPR008258">
    <property type="entry name" value="Transglycosylase_SLT_dom_1"/>
</dbReference>
<sequence length="660" mass="74764">MARPTLQKLLAQCFVSAIVEIDMHVIPCFLLLAALTGILPNSARADEISLVTQRQQFLRAEQALNQNRDAEYFALASGLKDYPLYPYLQYQWLKNHLDADGDIKQFLADYAASRYAAGLRQRWLLALGKKRQWPLLLNNYQGSDDPELQCYVGLAQFETGQTLEAFNQARALWLSGKSQPDNCDALFEVYKSSPYFNKELINQRFHAALNRDNQSLASYMTRFLSGPELNLANIWLKLHRQPETVTADTGWRENPEQAGELFAHAIDRWLETDVGAAMTTWDNVKAQITIAPATTAVIEKRIAVALALKHDKRAYARLSLLENSDESAREWRVRAALNTQNWQDVTTAIAGLNDEEKSREKWQYWQARGLAESGQSAAANALFQQLAKNRSFYGFLAAGRLRQAIELVDRPLTVSSQDLDFLQNQPDFQVFFELLAIDRKPEAKRQWWYAIAKLDSRQLPVAAKLAQQANCPALAIATIAKANHWDDVNLRFPLAYVQQIQSNAAAQQLDPALLLGLIRQESAFDELADSPAGAKGLMQVMPNTGRQIAADLRDNWDSDYNLFKPELNVKYGAFYFKKLLRQFNGHVALAAAAYNAGANKVKRWLPENRTLPADIWIETIPYKETRGYVASVLMYSLIYQQRLQRGSLKIDDLLREVMPG</sequence>
<gene>
    <name evidence="5" type="ORF">EDE11_13716</name>
</gene>
<keyword evidence="6" id="KW-1185">Reference proteome</keyword>
<reference evidence="5 6" key="1">
    <citation type="submission" date="2019-03" db="EMBL/GenBank/DDBJ databases">
        <title>Systems level insights into methane cycling in arid and semi-arid ecosystems.</title>
        <authorList>
            <person name="Kalyuzhnaya M."/>
        </authorList>
    </citation>
    <scope>NUCLEOTIDE SEQUENCE [LARGE SCALE GENOMIC DNA]</scope>
    <source>
        <strain evidence="5 6">S-1</strain>
    </source>
</reference>
<organism evidence="5 6">
    <name type="scientific">Methylomonas methanica</name>
    <dbReference type="NCBI Taxonomy" id="421"/>
    <lineage>
        <taxon>Bacteria</taxon>
        <taxon>Pseudomonadati</taxon>
        <taxon>Pseudomonadota</taxon>
        <taxon>Gammaproteobacteria</taxon>
        <taxon>Methylococcales</taxon>
        <taxon>Methylococcaceae</taxon>
        <taxon>Methylomonas</taxon>
    </lineage>
</organism>
<keyword evidence="2" id="KW-0732">Signal</keyword>
<dbReference type="Gene3D" id="1.25.20.10">
    <property type="entry name" value="Bacterial muramidases"/>
    <property type="match status" value="1"/>
</dbReference>
<dbReference type="InterPro" id="IPR037061">
    <property type="entry name" value="Lytic_TGlycoase_superhlx_L_sf"/>
</dbReference>
<dbReference type="Pfam" id="PF14718">
    <property type="entry name" value="SLT_L"/>
    <property type="match status" value="1"/>
</dbReference>
<dbReference type="InterPro" id="IPR012289">
    <property type="entry name" value="Lytic_TGlycosylase_superhlx_L"/>
</dbReference>
<dbReference type="Gene3D" id="1.10.1240.20">
    <property type="entry name" value="Lytic transglycosylase, superhelical linker domain"/>
    <property type="match status" value="1"/>
</dbReference>
<comment type="caution">
    <text evidence="5">The sequence shown here is derived from an EMBL/GenBank/DDBJ whole genome shotgun (WGS) entry which is preliminary data.</text>
</comment>
<dbReference type="Gene3D" id="1.10.530.10">
    <property type="match status" value="1"/>
</dbReference>
<dbReference type="SUPFAM" id="SSF53955">
    <property type="entry name" value="Lysozyme-like"/>
    <property type="match status" value="1"/>
</dbReference>
<dbReference type="EMBL" id="SMCN01000037">
    <property type="protein sequence ID" value="TCV75182.1"/>
    <property type="molecule type" value="Genomic_DNA"/>
</dbReference>